<feature type="region of interest" description="Disordered" evidence="1">
    <location>
        <begin position="23"/>
        <end position="50"/>
    </location>
</feature>
<dbReference type="KEGG" id="rpe:RPE_4439"/>
<sequence length="99" mass="10500">MGAGFLKARILVSRARRGILHAAPQNRDRHKGSIRNGPGSAAHHAAKGGALRSIRGTAVVAFIAKVRPQGGTPRNHGRHVPSTGRQDIVRYSVRNGLGN</sequence>
<dbReference type="AlphaFoldDB" id="Q07I71"/>
<evidence type="ECO:0000313" key="2">
    <source>
        <dbReference type="EMBL" id="ABJ08363.1"/>
    </source>
</evidence>
<name>Q07I71_RHOP5</name>
<evidence type="ECO:0000256" key="1">
    <source>
        <dbReference type="SAM" id="MobiDB-lite"/>
    </source>
</evidence>
<dbReference type="EMBL" id="CP000463">
    <property type="protein sequence ID" value="ABJ08363.1"/>
    <property type="molecule type" value="Genomic_DNA"/>
</dbReference>
<reference evidence="2" key="1">
    <citation type="submission" date="2006-09" db="EMBL/GenBank/DDBJ databases">
        <title>Complete sequence of Rhodopseudomonas palustris BisA53.</title>
        <authorList>
            <consortium name="US DOE Joint Genome Institute"/>
            <person name="Copeland A."/>
            <person name="Lucas S."/>
            <person name="Lapidus A."/>
            <person name="Barry K."/>
            <person name="Detter J.C."/>
            <person name="Glavina del Rio T."/>
            <person name="Hammon N."/>
            <person name="Israni S."/>
            <person name="Dalin E."/>
            <person name="Tice H."/>
            <person name="Pitluck S."/>
            <person name="Chain P."/>
            <person name="Malfatti S."/>
            <person name="Shin M."/>
            <person name="Vergez L."/>
            <person name="Schmutz J."/>
            <person name="Larimer F."/>
            <person name="Land M."/>
            <person name="Hauser L."/>
            <person name="Pelletier D.A."/>
            <person name="Kyrpides N."/>
            <person name="Kim E."/>
            <person name="Harwood C.S."/>
            <person name="Oda Y."/>
            <person name="Richardson P."/>
        </authorList>
    </citation>
    <scope>NUCLEOTIDE SEQUENCE [LARGE SCALE GENOMIC DNA]</scope>
    <source>
        <strain evidence="2">BisA53</strain>
    </source>
</reference>
<dbReference type="STRING" id="316055.RPE_4439"/>
<accession>Q07I71</accession>
<gene>
    <name evidence="2" type="ordered locus">RPE_4439</name>
</gene>
<proteinExistence type="predicted"/>
<feature type="compositionally biased region" description="Low complexity" evidence="1">
    <location>
        <begin position="41"/>
        <end position="50"/>
    </location>
</feature>
<dbReference type="HOGENOM" id="CLU_2318284_0_0_5"/>
<protein>
    <submittedName>
        <fullName evidence="2">Uncharacterized protein</fullName>
    </submittedName>
</protein>
<organism evidence="2">
    <name type="scientific">Rhodopseudomonas palustris (strain BisA53)</name>
    <dbReference type="NCBI Taxonomy" id="316055"/>
    <lineage>
        <taxon>Bacteria</taxon>
        <taxon>Pseudomonadati</taxon>
        <taxon>Pseudomonadota</taxon>
        <taxon>Alphaproteobacteria</taxon>
        <taxon>Hyphomicrobiales</taxon>
        <taxon>Nitrobacteraceae</taxon>
        <taxon>Rhodopseudomonas</taxon>
    </lineage>
</organism>